<accession>A0A1N6PYQ1</accession>
<dbReference type="Proteomes" id="UP000541583">
    <property type="component" value="Unassembled WGS sequence"/>
</dbReference>
<dbReference type="GO" id="GO:0051213">
    <property type="term" value="F:dioxygenase activity"/>
    <property type="evidence" value="ECO:0007669"/>
    <property type="project" value="UniProtKB-KW"/>
</dbReference>
<dbReference type="OrthoDB" id="1423961at2"/>
<sequence length="168" mass="18745">MSTPINHYTDVLKNEVIVFNPGEGEILEIAGNKITLKVTSEISNNQMGVYEILLQPGTVGAQLHYHRYMDETFIVNKGTLTVQLADKTVDAVEGSVVYIPRFTPHAFRNSSDSVVVTTLIFNPGQNREGFFFGLKEILTEHPIDPSKFLKLYDKYDSVSVNPENVLPG</sequence>
<name>A0A1N6PYQ1_9SPHI</name>
<dbReference type="Pfam" id="PF07883">
    <property type="entry name" value="Cupin_2"/>
    <property type="match status" value="1"/>
</dbReference>
<organism evidence="3 5">
    <name type="scientific">Mucilaginibacter lappiensis</name>
    <dbReference type="NCBI Taxonomy" id="354630"/>
    <lineage>
        <taxon>Bacteria</taxon>
        <taxon>Pseudomonadati</taxon>
        <taxon>Bacteroidota</taxon>
        <taxon>Sphingobacteriia</taxon>
        <taxon>Sphingobacteriales</taxon>
        <taxon>Sphingobacteriaceae</taxon>
        <taxon>Mucilaginibacter</taxon>
    </lineage>
</organism>
<keyword evidence="3" id="KW-0223">Dioxygenase</keyword>
<dbReference type="SUPFAM" id="SSF51182">
    <property type="entry name" value="RmlC-like cupins"/>
    <property type="match status" value="1"/>
</dbReference>
<evidence type="ECO:0000313" key="5">
    <source>
        <dbReference type="Proteomes" id="UP000548326"/>
    </source>
</evidence>
<dbReference type="EMBL" id="JACHCB010000001">
    <property type="protein sequence ID" value="MBB6107413.1"/>
    <property type="molecule type" value="Genomic_DNA"/>
</dbReference>
<proteinExistence type="predicted"/>
<feature type="domain" description="Cupin type-2" evidence="1">
    <location>
        <begin position="52"/>
        <end position="119"/>
    </location>
</feature>
<dbReference type="STRING" id="354630.SAMN05421821_101664"/>
<gene>
    <name evidence="3" type="ORF">HDF22_000368</name>
    <name evidence="2" type="ORF">HDF23_000143</name>
</gene>
<dbReference type="PANTHER" id="PTHR36440:SF1">
    <property type="entry name" value="PUTATIVE (AFU_ORTHOLOGUE AFUA_8G07350)-RELATED"/>
    <property type="match status" value="1"/>
</dbReference>
<protein>
    <submittedName>
        <fullName evidence="3">Quercetin dioxygenase-like cupin family protein</fullName>
    </submittedName>
</protein>
<evidence type="ECO:0000259" key="1">
    <source>
        <dbReference type="Pfam" id="PF07883"/>
    </source>
</evidence>
<dbReference type="InterPro" id="IPR011051">
    <property type="entry name" value="RmlC_Cupin_sf"/>
</dbReference>
<comment type="caution">
    <text evidence="3">The sequence shown here is derived from an EMBL/GenBank/DDBJ whole genome shotgun (WGS) entry which is preliminary data.</text>
</comment>
<dbReference type="AlphaFoldDB" id="A0A1N6PYQ1"/>
<dbReference type="RefSeq" id="WP_076370323.1">
    <property type="nucleotide sequence ID" value="NZ_FTMG01000001.1"/>
</dbReference>
<dbReference type="PANTHER" id="PTHR36440">
    <property type="entry name" value="PUTATIVE (AFU_ORTHOLOGUE AFUA_8G07350)-RELATED"/>
    <property type="match status" value="1"/>
</dbReference>
<dbReference type="Gene3D" id="2.60.120.10">
    <property type="entry name" value="Jelly Rolls"/>
    <property type="match status" value="1"/>
</dbReference>
<dbReference type="EMBL" id="JACHCA010000001">
    <property type="protein sequence ID" value="MBB6126267.1"/>
    <property type="molecule type" value="Genomic_DNA"/>
</dbReference>
<keyword evidence="4" id="KW-1185">Reference proteome</keyword>
<dbReference type="InterPro" id="IPR053146">
    <property type="entry name" value="QDO-like"/>
</dbReference>
<evidence type="ECO:0000313" key="3">
    <source>
        <dbReference type="EMBL" id="MBB6126267.1"/>
    </source>
</evidence>
<evidence type="ECO:0000313" key="4">
    <source>
        <dbReference type="Proteomes" id="UP000541583"/>
    </source>
</evidence>
<dbReference type="Proteomes" id="UP000548326">
    <property type="component" value="Unassembled WGS sequence"/>
</dbReference>
<dbReference type="InterPro" id="IPR014710">
    <property type="entry name" value="RmlC-like_jellyroll"/>
</dbReference>
<dbReference type="InterPro" id="IPR013096">
    <property type="entry name" value="Cupin_2"/>
</dbReference>
<keyword evidence="3" id="KW-0560">Oxidoreductase</keyword>
<reference evidence="4 5" key="1">
    <citation type="submission" date="2020-08" db="EMBL/GenBank/DDBJ databases">
        <title>Genomic Encyclopedia of Type Strains, Phase IV (KMG-V): Genome sequencing to study the core and pangenomes of soil and plant-associated prokaryotes.</title>
        <authorList>
            <person name="Whitman W."/>
        </authorList>
    </citation>
    <scope>NUCLEOTIDE SEQUENCE [LARGE SCALE GENOMIC DNA]</scope>
    <source>
        <strain evidence="2 4">ANJLi2</strain>
        <strain evidence="3 5">MP601</strain>
    </source>
</reference>
<evidence type="ECO:0000313" key="2">
    <source>
        <dbReference type="EMBL" id="MBB6107413.1"/>
    </source>
</evidence>